<dbReference type="OrthoDB" id="17473at10239"/>
<organism evidence="2 3">
    <name type="scientific">Mycobacterium phage Timshel</name>
    <dbReference type="NCBI Taxonomy" id="1032895"/>
    <lineage>
        <taxon>Viruses</taxon>
        <taxon>Duplodnaviria</taxon>
        <taxon>Heunggongvirae</taxon>
        <taxon>Uroviricota</taxon>
        <taxon>Caudoviricetes</taxon>
        <taxon>Timshelvirus</taxon>
        <taxon>Timshelvirus timshel</taxon>
    </lineage>
</organism>
<evidence type="ECO:0000313" key="2">
    <source>
        <dbReference type="EMBL" id="AEJ92360.1"/>
    </source>
</evidence>
<evidence type="ECO:0000313" key="3">
    <source>
        <dbReference type="Proteomes" id="UP000006948"/>
    </source>
</evidence>
<sequence>MATKLMSQPTGLVKTVEQQERWIELLERRLDVARTKLAQLTSGPDEPVEDYTVVRFRKYNRMYTFAAMKVGNRWFLTQDGSRTSKQGKAPMVWSDLLDFIGERNWDTIEVLS</sequence>
<accession>G1DB92</accession>
<name>G1DB92_9CAUD</name>
<evidence type="ECO:0000256" key="1">
    <source>
        <dbReference type="SAM" id="Coils"/>
    </source>
</evidence>
<dbReference type="Proteomes" id="UP000006948">
    <property type="component" value="Segment"/>
</dbReference>
<proteinExistence type="predicted"/>
<protein>
    <submittedName>
        <fullName evidence="2">Uncharacterized protein</fullName>
    </submittedName>
</protein>
<keyword evidence="3" id="KW-1185">Reference proteome</keyword>
<reference evidence="2 3" key="1">
    <citation type="journal article" date="2012" name="J. Virol.">
        <title>Complete Genome Sequences of 138 Mycobacteriophages.</title>
        <authorList>
            <consortium name="the Science Education Alliance Phage Hunters Advancing Genomics and Evolutionary Science Program"/>
            <consortium name="the KwaZulu-Natal Research Institute for Tuberculosis and HIV Mycobacterial Genetics Course Students"/>
            <consortium name="the Phage Hunters Integrating Research and Education Program"/>
            <person name="Hatfull G.F."/>
        </authorList>
    </citation>
    <scope>NUCLEOTIDE SEQUENCE [LARGE SCALE GENOMIC DNA]</scope>
</reference>
<dbReference type="GeneID" id="40083618"/>
<gene>
    <name evidence="2" type="primary">74</name>
    <name evidence="2" type="ORF">TIMSHEL_74</name>
</gene>
<dbReference type="KEGG" id="vg:40083618"/>
<dbReference type="EMBL" id="JF957060">
    <property type="protein sequence ID" value="AEJ92360.1"/>
    <property type="molecule type" value="Genomic_DNA"/>
</dbReference>
<feature type="coiled-coil region" evidence="1">
    <location>
        <begin position="16"/>
        <end position="43"/>
    </location>
</feature>
<dbReference type="RefSeq" id="YP_009607632.1">
    <property type="nucleotide sequence ID" value="NC_041983.1"/>
</dbReference>
<keyword evidence="1" id="KW-0175">Coiled coil</keyword>